<dbReference type="SUPFAM" id="SSF56112">
    <property type="entry name" value="Protein kinase-like (PK-like)"/>
    <property type="match status" value="1"/>
</dbReference>
<dbReference type="AlphaFoldDB" id="A0A9Q1GMG5"/>
<dbReference type="InterPro" id="IPR001245">
    <property type="entry name" value="Ser-Thr/Tyr_kinase_cat_dom"/>
</dbReference>
<gene>
    <name evidence="2" type="ORF">Cgig2_023802</name>
</gene>
<protein>
    <recommendedName>
        <fullName evidence="1">Protein kinase domain-containing protein</fullName>
    </recommendedName>
</protein>
<dbReference type="PANTHER" id="PTHR45631:SF202">
    <property type="entry name" value="SENESCENCE-INDUCED RECEPTOR-LIKE SERINE_THREONINE-PROTEIN KINASE"/>
    <property type="match status" value="1"/>
</dbReference>
<dbReference type="PROSITE" id="PS00108">
    <property type="entry name" value="PROTEIN_KINASE_ST"/>
    <property type="match status" value="1"/>
</dbReference>
<dbReference type="Gene3D" id="1.10.510.10">
    <property type="entry name" value="Transferase(Phosphotransferase) domain 1"/>
    <property type="match status" value="1"/>
</dbReference>
<proteinExistence type="predicted"/>
<dbReference type="Pfam" id="PF07714">
    <property type="entry name" value="PK_Tyr_Ser-Thr"/>
    <property type="match status" value="1"/>
</dbReference>
<dbReference type="InterPro" id="IPR008271">
    <property type="entry name" value="Ser/Thr_kinase_AS"/>
</dbReference>
<sequence length="175" mass="19848">MHNFALVPFSCFRRVDVPSPSTFVYIRHRINKIDLFLSKQIAVFGKIYHKNLESLIGYCEEPDNLALVYEYMAGSDLKALLSGSDSLSWKTRLQIAIDSAQGLDYLHHGCRPAIIHRDVKTPNILLNQHLLAKIANFSSPRSSQMNIFQFYQHGSLGHLVTLILSKSYTNPIDIS</sequence>
<dbReference type="EMBL" id="JAKOGI010002824">
    <property type="protein sequence ID" value="KAJ8421268.1"/>
    <property type="molecule type" value="Genomic_DNA"/>
</dbReference>
<dbReference type="InterPro" id="IPR000719">
    <property type="entry name" value="Prot_kinase_dom"/>
</dbReference>
<dbReference type="OrthoDB" id="2013824at2759"/>
<accession>A0A9Q1GMG5</accession>
<dbReference type="Proteomes" id="UP001153076">
    <property type="component" value="Unassembled WGS sequence"/>
</dbReference>
<evidence type="ECO:0000313" key="2">
    <source>
        <dbReference type="EMBL" id="KAJ8421268.1"/>
    </source>
</evidence>
<dbReference type="GO" id="GO:0004713">
    <property type="term" value="F:protein tyrosine kinase activity"/>
    <property type="evidence" value="ECO:0007669"/>
    <property type="project" value="InterPro"/>
</dbReference>
<dbReference type="PANTHER" id="PTHR45631">
    <property type="entry name" value="OS07G0107800 PROTEIN-RELATED"/>
    <property type="match status" value="1"/>
</dbReference>
<dbReference type="PROSITE" id="PS50011">
    <property type="entry name" value="PROTEIN_KINASE_DOM"/>
    <property type="match status" value="1"/>
</dbReference>
<dbReference type="GO" id="GO:0005524">
    <property type="term" value="F:ATP binding"/>
    <property type="evidence" value="ECO:0007669"/>
    <property type="project" value="InterPro"/>
</dbReference>
<evidence type="ECO:0000313" key="3">
    <source>
        <dbReference type="Proteomes" id="UP001153076"/>
    </source>
</evidence>
<dbReference type="SMART" id="SM00219">
    <property type="entry name" value="TyrKc"/>
    <property type="match status" value="1"/>
</dbReference>
<dbReference type="InterPro" id="IPR011009">
    <property type="entry name" value="Kinase-like_dom_sf"/>
</dbReference>
<evidence type="ECO:0000259" key="1">
    <source>
        <dbReference type="PROSITE" id="PS50011"/>
    </source>
</evidence>
<name>A0A9Q1GMG5_9CARY</name>
<reference evidence="2" key="1">
    <citation type="submission" date="2022-04" db="EMBL/GenBank/DDBJ databases">
        <title>Carnegiea gigantea Genome sequencing and assembly v2.</title>
        <authorList>
            <person name="Copetti D."/>
            <person name="Sanderson M.J."/>
            <person name="Burquez A."/>
            <person name="Wojciechowski M.F."/>
        </authorList>
    </citation>
    <scope>NUCLEOTIDE SEQUENCE</scope>
    <source>
        <strain evidence="2">SGP5-SGP5p</strain>
        <tissue evidence="2">Aerial part</tissue>
    </source>
</reference>
<keyword evidence="3" id="KW-1185">Reference proteome</keyword>
<feature type="domain" description="Protein kinase" evidence="1">
    <location>
        <begin position="1"/>
        <end position="175"/>
    </location>
</feature>
<organism evidence="2 3">
    <name type="scientific">Carnegiea gigantea</name>
    <dbReference type="NCBI Taxonomy" id="171969"/>
    <lineage>
        <taxon>Eukaryota</taxon>
        <taxon>Viridiplantae</taxon>
        <taxon>Streptophyta</taxon>
        <taxon>Embryophyta</taxon>
        <taxon>Tracheophyta</taxon>
        <taxon>Spermatophyta</taxon>
        <taxon>Magnoliopsida</taxon>
        <taxon>eudicotyledons</taxon>
        <taxon>Gunneridae</taxon>
        <taxon>Pentapetalae</taxon>
        <taxon>Caryophyllales</taxon>
        <taxon>Cactineae</taxon>
        <taxon>Cactaceae</taxon>
        <taxon>Cactoideae</taxon>
        <taxon>Echinocereeae</taxon>
        <taxon>Carnegiea</taxon>
    </lineage>
</organism>
<comment type="caution">
    <text evidence="2">The sequence shown here is derived from an EMBL/GenBank/DDBJ whole genome shotgun (WGS) entry which is preliminary data.</text>
</comment>
<dbReference type="InterPro" id="IPR020635">
    <property type="entry name" value="Tyr_kinase_cat_dom"/>
</dbReference>